<reference evidence="2 3" key="1">
    <citation type="submission" date="2019-02" db="EMBL/GenBank/DDBJ databases">
        <title>Prokaryotic population dynamics and viral predation in marine succession experiment using metagenomics: the confinement effect.</title>
        <authorList>
            <person name="Haro-Moreno J.M."/>
            <person name="Rodriguez-Valera F."/>
            <person name="Lopez-Perez M."/>
        </authorList>
    </citation>
    <scope>NUCLEOTIDE SEQUENCE [LARGE SCALE GENOMIC DNA]</scope>
    <source>
        <strain evidence="2">MED-G167</strain>
    </source>
</reference>
<keyword evidence="1" id="KW-0472">Membrane</keyword>
<feature type="transmembrane region" description="Helical" evidence="1">
    <location>
        <begin position="65"/>
        <end position="92"/>
    </location>
</feature>
<evidence type="ECO:0008006" key="4">
    <source>
        <dbReference type="Google" id="ProtNLM"/>
    </source>
</evidence>
<comment type="caution">
    <text evidence="2">The sequence shown here is derived from an EMBL/GenBank/DDBJ whole genome shotgun (WGS) entry which is preliminary data.</text>
</comment>
<gene>
    <name evidence="2" type="ORF">EVB00_01175</name>
</gene>
<evidence type="ECO:0000313" key="3">
    <source>
        <dbReference type="Proteomes" id="UP000318359"/>
    </source>
</evidence>
<evidence type="ECO:0000313" key="2">
    <source>
        <dbReference type="EMBL" id="RZO18336.1"/>
    </source>
</evidence>
<keyword evidence="1" id="KW-1133">Transmembrane helix</keyword>
<organism evidence="2 3">
    <name type="scientific">SAR86 cluster bacterium</name>
    <dbReference type="NCBI Taxonomy" id="2030880"/>
    <lineage>
        <taxon>Bacteria</taxon>
        <taxon>Pseudomonadati</taxon>
        <taxon>Pseudomonadota</taxon>
        <taxon>Gammaproteobacteria</taxon>
        <taxon>SAR86 cluster</taxon>
    </lineage>
</organism>
<protein>
    <recommendedName>
        <fullName evidence="4">Transmembrane protein (PGPGW)</fullName>
    </recommendedName>
</protein>
<sequence length="142" mass="15987">MELSLASLVEWFKEHPEILAWLGGSSVFIFCFSILGVSYLVSIIPEDYFLPSKRTPTLWKSKVPILRLAVLVIKNIIGILLVMGGIMMLVLPGQGLLTIVTGFLFLDYPGKFIIERRIVSYPAILAALNWIRKRNNKPSLKV</sequence>
<proteinExistence type="predicted"/>
<dbReference type="Proteomes" id="UP000318359">
    <property type="component" value="Unassembled WGS sequence"/>
</dbReference>
<dbReference type="EMBL" id="SHBM01000010">
    <property type="protein sequence ID" value="RZO18336.1"/>
    <property type="molecule type" value="Genomic_DNA"/>
</dbReference>
<accession>A0A520MAT0</accession>
<keyword evidence="1" id="KW-0812">Transmembrane</keyword>
<feature type="transmembrane region" description="Helical" evidence="1">
    <location>
        <begin position="20"/>
        <end position="44"/>
    </location>
</feature>
<evidence type="ECO:0000256" key="1">
    <source>
        <dbReference type="SAM" id="Phobius"/>
    </source>
</evidence>
<name>A0A520MAT0_9GAMM</name>
<dbReference type="AlphaFoldDB" id="A0A520MAT0"/>